<keyword evidence="4" id="KW-1185">Reference proteome</keyword>
<dbReference type="Pfam" id="PF13749">
    <property type="entry name" value="HATPase_c_4"/>
    <property type="match status" value="1"/>
</dbReference>
<name>A0A3S0P0P3_9FLAO</name>
<evidence type="ECO:0000259" key="2">
    <source>
        <dbReference type="Pfam" id="PF21247"/>
    </source>
</evidence>
<dbReference type="Gene3D" id="3.30.950.30">
    <property type="entry name" value="Schlafen, AAA domain"/>
    <property type="match status" value="1"/>
</dbReference>
<evidence type="ECO:0000313" key="3">
    <source>
        <dbReference type="EMBL" id="RTZ04605.1"/>
    </source>
</evidence>
<protein>
    <submittedName>
        <fullName evidence="3">Transcriptional regulator</fullName>
    </submittedName>
</protein>
<comment type="caution">
    <text evidence="3">The sequence shown here is derived from an EMBL/GenBank/DDBJ whole genome shotgun (WGS) entry which is preliminary data.</text>
</comment>
<dbReference type="InterPro" id="IPR038461">
    <property type="entry name" value="Schlafen_AlbA_2_dom_sf"/>
</dbReference>
<dbReference type="Proteomes" id="UP000280825">
    <property type="component" value="Unassembled WGS sequence"/>
</dbReference>
<feature type="domain" description="Schlafen AlbA-2" evidence="1">
    <location>
        <begin position="17"/>
        <end position="142"/>
    </location>
</feature>
<dbReference type="PANTHER" id="PTHR30595:SF6">
    <property type="entry name" value="SCHLAFEN ALBA-2 DOMAIN-CONTAINING PROTEIN"/>
    <property type="match status" value="1"/>
</dbReference>
<dbReference type="EMBL" id="RYDJ01000008">
    <property type="protein sequence ID" value="RTZ04605.1"/>
    <property type="molecule type" value="Genomic_DNA"/>
</dbReference>
<dbReference type="InterPro" id="IPR038475">
    <property type="entry name" value="RecG_C_sf"/>
</dbReference>
<dbReference type="PANTHER" id="PTHR30595">
    <property type="entry name" value="GLPR-RELATED TRANSCRIPTIONAL REPRESSOR"/>
    <property type="match status" value="1"/>
</dbReference>
<dbReference type="RefSeq" id="WP_126562057.1">
    <property type="nucleotide sequence ID" value="NZ_RYDJ01000008.1"/>
</dbReference>
<dbReference type="AlphaFoldDB" id="A0A3S0P0P3"/>
<proteinExistence type="predicted"/>
<feature type="domain" description="Filamentation induced by cAMP protein Fic-like C-terminal" evidence="2">
    <location>
        <begin position="516"/>
        <end position="577"/>
    </location>
</feature>
<sequence>MALPININDLVNGQSIEWERLEFKQGWNPEEIVHTICAFANDINNWGGGYIIVGIAEKDGRPILPPVGLAPESLDRIQGAVLTLAYQLLPNYFPLIQPYVLQGQHILVLWCPAGDNRPYTAPISQGKGALRQAYIRFGSRSIIAKEDNLRRLQELTARIPFDDRINGKAAIDDLDLGLIQAFLQEVKSDLYEESKQIPFADLCLNMKIVNGPKEALRPLNVGVLFFSRNPEKFLERSWIELVVHKDKTGKNFSEKYFKGPIHHQLRAVLDYFKNNVIEEAVEKVAHKAEANRHFNFPYEAIEEALSNAVYHKSYEMDKPVEVQIWPDRIEILSFPGPVPPVDAQILKQNKRIVARDYRNRRIGDLLKELHLTEGRGTGFPTIRNAMKENNSPEPVFETDEQSTYFLSVLQAKEQIIKVDKKDILFTNLEELSRYLKNRNDLATNLATNLANPNEIKENVNFESITNGATNLANDQATVGAEPNKIKKNSDLKDFTVGASVGAGNLAIEIIESSLNDKVLAILNFLPEAKRRVEILEHIGLTNQSFNREKYLDPLVKLGWIELTIPDKPTHKDQKYKRTIQGEILHKLITR</sequence>
<reference evidence="3 4" key="1">
    <citation type="submission" date="2018-12" db="EMBL/GenBank/DDBJ databases">
        <title>Flavobacterium sp. nov., isolated from glacier ice.</title>
        <authorList>
            <person name="Liu Q."/>
            <person name="Xin Y.-H."/>
        </authorList>
    </citation>
    <scope>NUCLEOTIDE SEQUENCE [LARGE SCALE GENOMIC DNA]</scope>
    <source>
        <strain evidence="3 4">RB1N8</strain>
    </source>
</reference>
<evidence type="ECO:0000313" key="4">
    <source>
        <dbReference type="Proteomes" id="UP000280825"/>
    </source>
</evidence>
<dbReference type="InterPro" id="IPR049514">
    <property type="entry name" value="Fic-like_C"/>
</dbReference>
<organism evidence="3 4">
    <name type="scientific">Flavobacterium bomense</name>
    <dbReference type="NCBI Taxonomy" id="2497483"/>
    <lineage>
        <taxon>Bacteria</taxon>
        <taxon>Pseudomonadati</taxon>
        <taxon>Bacteroidota</taxon>
        <taxon>Flavobacteriia</taxon>
        <taxon>Flavobacteriales</taxon>
        <taxon>Flavobacteriaceae</taxon>
        <taxon>Flavobacterium</taxon>
    </lineage>
</organism>
<dbReference type="InterPro" id="IPR007421">
    <property type="entry name" value="Schlafen_AlbA_2_dom"/>
</dbReference>
<dbReference type="Gene3D" id="3.30.565.60">
    <property type="match status" value="1"/>
</dbReference>
<accession>A0A3S0P0P3</accession>
<gene>
    <name evidence="3" type="ORF">EKL98_08630</name>
</gene>
<dbReference type="Pfam" id="PF21247">
    <property type="entry name" value="Fic-like_C"/>
    <property type="match status" value="1"/>
</dbReference>
<evidence type="ECO:0000259" key="1">
    <source>
        <dbReference type="Pfam" id="PF04326"/>
    </source>
</evidence>
<dbReference type="Pfam" id="PF04326">
    <property type="entry name" value="SLFN_AlbA_2"/>
    <property type="match status" value="1"/>
</dbReference>